<gene>
    <name evidence="6" type="ORF">D9V37_08500</name>
</gene>
<evidence type="ECO:0000256" key="4">
    <source>
        <dbReference type="ARBA" id="ARBA00022840"/>
    </source>
</evidence>
<dbReference type="GO" id="GO:0016020">
    <property type="term" value="C:membrane"/>
    <property type="evidence" value="ECO:0007669"/>
    <property type="project" value="InterPro"/>
</dbReference>
<evidence type="ECO:0000256" key="1">
    <source>
        <dbReference type="ARBA" id="ARBA00005417"/>
    </source>
</evidence>
<dbReference type="SUPFAM" id="SSF52540">
    <property type="entry name" value="P-loop containing nucleoside triphosphate hydrolases"/>
    <property type="match status" value="1"/>
</dbReference>
<evidence type="ECO:0000259" key="5">
    <source>
        <dbReference type="PROSITE" id="PS50893"/>
    </source>
</evidence>
<dbReference type="InterPro" id="IPR050683">
    <property type="entry name" value="Bact_Polysacc_Export_ATP-bd"/>
</dbReference>
<keyword evidence="3" id="KW-0547">Nucleotide-binding</keyword>
<dbReference type="OrthoDB" id="9778870at2"/>
<dbReference type="RefSeq" id="WP_121805675.1">
    <property type="nucleotide sequence ID" value="NZ_RDBE01000006.1"/>
</dbReference>
<dbReference type="GO" id="GO:0016887">
    <property type="term" value="F:ATP hydrolysis activity"/>
    <property type="evidence" value="ECO:0007669"/>
    <property type="project" value="InterPro"/>
</dbReference>
<dbReference type="PROSITE" id="PS50893">
    <property type="entry name" value="ABC_TRANSPORTER_2"/>
    <property type="match status" value="1"/>
</dbReference>
<protein>
    <submittedName>
        <fullName evidence="6">ABC transporter ATP-binding protein</fullName>
    </submittedName>
</protein>
<dbReference type="CDD" id="cd03220">
    <property type="entry name" value="ABC_KpsT_Wzt"/>
    <property type="match status" value="1"/>
</dbReference>
<dbReference type="AlphaFoldDB" id="A0A3L8P465"/>
<evidence type="ECO:0000313" key="7">
    <source>
        <dbReference type="Proteomes" id="UP000281708"/>
    </source>
</evidence>
<evidence type="ECO:0000256" key="2">
    <source>
        <dbReference type="ARBA" id="ARBA00022448"/>
    </source>
</evidence>
<proteinExistence type="inferred from homology"/>
<keyword evidence="2" id="KW-0813">Transport</keyword>
<keyword evidence="4 6" id="KW-0067">ATP-binding</keyword>
<reference evidence="6 7" key="1">
    <citation type="submission" date="2018-10" db="EMBL/GenBank/DDBJ databases">
        <title>Marmoricola sp. 4Q3S-7 whole genome shotgun sequence.</title>
        <authorList>
            <person name="Li F."/>
        </authorList>
    </citation>
    <scope>NUCLEOTIDE SEQUENCE [LARGE SCALE GENOMIC DNA]</scope>
    <source>
        <strain evidence="6 7">4Q3S-7</strain>
    </source>
</reference>
<organism evidence="6 7">
    <name type="scientific">Nocardioides mangrovicus</name>
    <dbReference type="NCBI Taxonomy" id="2478913"/>
    <lineage>
        <taxon>Bacteria</taxon>
        <taxon>Bacillati</taxon>
        <taxon>Actinomycetota</taxon>
        <taxon>Actinomycetes</taxon>
        <taxon>Propionibacteriales</taxon>
        <taxon>Nocardioidaceae</taxon>
        <taxon>Nocardioides</taxon>
    </lineage>
</organism>
<dbReference type="PANTHER" id="PTHR46743">
    <property type="entry name" value="TEICHOIC ACIDS EXPORT ATP-BINDING PROTEIN TAGH"/>
    <property type="match status" value="1"/>
</dbReference>
<dbReference type="PANTHER" id="PTHR46743:SF2">
    <property type="entry name" value="TEICHOIC ACIDS EXPORT ATP-BINDING PROTEIN TAGH"/>
    <property type="match status" value="1"/>
</dbReference>
<dbReference type="InterPro" id="IPR003439">
    <property type="entry name" value="ABC_transporter-like_ATP-bd"/>
</dbReference>
<comment type="caution">
    <text evidence="6">The sequence shown here is derived from an EMBL/GenBank/DDBJ whole genome shotgun (WGS) entry which is preliminary data.</text>
</comment>
<dbReference type="InterPro" id="IPR017871">
    <property type="entry name" value="ABC_transporter-like_CS"/>
</dbReference>
<sequence>MVSSNTSIVVDDVSKIFTMHYHRSLKQIMVAKVRGLPLSETFQALTDINFEVEQGESVGLMGLNGSGKSTLLTLINGVLKPDSGTVKTRGRVAGLIATGAGFHPQLSGRDNLFLNAAILGMSEAETHRKFDEIVDFADIGRFLDTPVSHYSSGMSARLGFSIAIHVDADIFLADEVLAVGDKPFKVKCMAKMQEIRQQGTTIFYVSHAAASVQHMCDRILVLEGGHLNYDSKLVDGGSVEGGIKFLHYDDEEPDAPGDKNGISALADSALGAEI</sequence>
<comment type="similarity">
    <text evidence="1">Belongs to the ABC transporter superfamily.</text>
</comment>
<accession>A0A3L8P465</accession>
<name>A0A3L8P465_9ACTN</name>
<dbReference type="GO" id="GO:0005524">
    <property type="term" value="F:ATP binding"/>
    <property type="evidence" value="ECO:0007669"/>
    <property type="project" value="UniProtKB-KW"/>
</dbReference>
<dbReference type="Gene3D" id="3.40.50.300">
    <property type="entry name" value="P-loop containing nucleotide triphosphate hydrolases"/>
    <property type="match status" value="1"/>
</dbReference>
<dbReference type="InterPro" id="IPR027417">
    <property type="entry name" value="P-loop_NTPase"/>
</dbReference>
<evidence type="ECO:0000313" key="6">
    <source>
        <dbReference type="EMBL" id="RLV49911.1"/>
    </source>
</evidence>
<evidence type="ECO:0000256" key="3">
    <source>
        <dbReference type="ARBA" id="ARBA00022741"/>
    </source>
</evidence>
<dbReference type="PROSITE" id="PS00211">
    <property type="entry name" value="ABC_TRANSPORTER_1"/>
    <property type="match status" value="1"/>
</dbReference>
<dbReference type="Proteomes" id="UP000281708">
    <property type="component" value="Unassembled WGS sequence"/>
</dbReference>
<dbReference type="SMART" id="SM00382">
    <property type="entry name" value="AAA"/>
    <property type="match status" value="1"/>
</dbReference>
<dbReference type="EMBL" id="RDBE01000006">
    <property type="protein sequence ID" value="RLV49911.1"/>
    <property type="molecule type" value="Genomic_DNA"/>
</dbReference>
<dbReference type="InterPro" id="IPR015860">
    <property type="entry name" value="ABC_transpr_TagH-like"/>
</dbReference>
<dbReference type="Pfam" id="PF00005">
    <property type="entry name" value="ABC_tran"/>
    <property type="match status" value="1"/>
</dbReference>
<keyword evidence="7" id="KW-1185">Reference proteome</keyword>
<dbReference type="InterPro" id="IPR003593">
    <property type="entry name" value="AAA+_ATPase"/>
</dbReference>
<feature type="domain" description="ABC transporter" evidence="5">
    <location>
        <begin position="25"/>
        <end position="249"/>
    </location>
</feature>
<dbReference type="GO" id="GO:0140359">
    <property type="term" value="F:ABC-type transporter activity"/>
    <property type="evidence" value="ECO:0007669"/>
    <property type="project" value="InterPro"/>
</dbReference>